<proteinExistence type="predicted"/>
<comment type="caution">
    <text evidence="7">The sequence shown here is derived from an EMBL/GenBank/DDBJ whole genome shotgun (WGS) entry which is preliminary data.</text>
</comment>
<evidence type="ECO:0000313" key="7">
    <source>
        <dbReference type="EMBL" id="MFC2967367.1"/>
    </source>
</evidence>
<keyword evidence="4 5" id="KW-0472">Membrane</keyword>
<dbReference type="EMBL" id="JBHRSK010000004">
    <property type="protein sequence ID" value="MFC2967367.1"/>
    <property type="molecule type" value="Genomic_DNA"/>
</dbReference>
<evidence type="ECO:0000313" key="8">
    <source>
        <dbReference type="Proteomes" id="UP001595443"/>
    </source>
</evidence>
<dbReference type="Proteomes" id="UP001595443">
    <property type="component" value="Unassembled WGS sequence"/>
</dbReference>
<name>A0ABV7ADS1_9RHOB</name>
<gene>
    <name evidence="7" type="ORF">ACFOES_04610</name>
</gene>
<feature type="transmembrane region" description="Helical" evidence="5">
    <location>
        <begin position="69"/>
        <end position="92"/>
    </location>
</feature>
<feature type="transmembrane region" description="Helical" evidence="5">
    <location>
        <begin position="31"/>
        <end position="49"/>
    </location>
</feature>
<protein>
    <submittedName>
        <fullName evidence="7">YIP1 family protein</fullName>
    </submittedName>
</protein>
<organism evidence="7 8">
    <name type="scientific">Acidimangrovimonas pyrenivorans</name>
    <dbReference type="NCBI Taxonomy" id="2030798"/>
    <lineage>
        <taxon>Bacteria</taxon>
        <taxon>Pseudomonadati</taxon>
        <taxon>Pseudomonadota</taxon>
        <taxon>Alphaproteobacteria</taxon>
        <taxon>Rhodobacterales</taxon>
        <taxon>Paracoccaceae</taxon>
        <taxon>Acidimangrovimonas</taxon>
    </lineage>
</organism>
<comment type="subcellular location">
    <subcellularLocation>
        <location evidence="1">Membrane</location>
        <topology evidence="1">Multi-pass membrane protein</topology>
    </subcellularLocation>
</comment>
<evidence type="ECO:0000256" key="5">
    <source>
        <dbReference type="SAM" id="Phobius"/>
    </source>
</evidence>
<evidence type="ECO:0000256" key="1">
    <source>
        <dbReference type="ARBA" id="ARBA00004141"/>
    </source>
</evidence>
<evidence type="ECO:0000256" key="4">
    <source>
        <dbReference type="ARBA" id="ARBA00023136"/>
    </source>
</evidence>
<feature type="transmembrane region" description="Helical" evidence="5">
    <location>
        <begin position="104"/>
        <end position="128"/>
    </location>
</feature>
<dbReference type="Pfam" id="PF04893">
    <property type="entry name" value="Yip1"/>
    <property type="match status" value="1"/>
</dbReference>
<feature type="transmembrane region" description="Helical" evidence="5">
    <location>
        <begin position="134"/>
        <end position="154"/>
    </location>
</feature>
<keyword evidence="8" id="KW-1185">Reference proteome</keyword>
<evidence type="ECO:0000256" key="2">
    <source>
        <dbReference type="ARBA" id="ARBA00022692"/>
    </source>
</evidence>
<sequence length="165" mass="17076">MTITGDIAESYRAPGRVVRRKLANGQREERALATLMGACGMAFVAQWPALARAAHLNPDVPLDARMGGALMGAIFLLPLLAYGLAALSHLVAKAMGGQGGWFGARLALFWALLAISPLMLLQGLVAGLVGPGPALSAVGFVVLAGFLWLWLGGLRAAEGFGKQAA</sequence>
<keyword evidence="2 5" id="KW-0812">Transmembrane</keyword>
<reference evidence="8" key="1">
    <citation type="journal article" date="2019" name="Int. J. Syst. Evol. Microbiol.">
        <title>The Global Catalogue of Microorganisms (GCM) 10K type strain sequencing project: providing services to taxonomists for standard genome sequencing and annotation.</title>
        <authorList>
            <consortium name="The Broad Institute Genomics Platform"/>
            <consortium name="The Broad Institute Genome Sequencing Center for Infectious Disease"/>
            <person name="Wu L."/>
            <person name="Ma J."/>
        </authorList>
    </citation>
    <scope>NUCLEOTIDE SEQUENCE [LARGE SCALE GENOMIC DNA]</scope>
    <source>
        <strain evidence="8">KCTC 62192</strain>
    </source>
</reference>
<evidence type="ECO:0000256" key="3">
    <source>
        <dbReference type="ARBA" id="ARBA00022989"/>
    </source>
</evidence>
<dbReference type="RefSeq" id="WP_377832003.1">
    <property type="nucleotide sequence ID" value="NZ_JBHRSK010000004.1"/>
</dbReference>
<dbReference type="InterPro" id="IPR006977">
    <property type="entry name" value="Yip1_dom"/>
</dbReference>
<accession>A0ABV7ADS1</accession>
<evidence type="ECO:0000259" key="6">
    <source>
        <dbReference type="Pfam" id="PF04893"/>
    </source>
</evidence>
<feature type="domain" description="Yip1" evidence="6">
    <location>
        <begin position="40"/>
        <end position="162"/>
    </location>
</feature>
<keyword evidence="3 5" id="KW-1133">Transmembrane helix</keyword>